<dbReference type="InterPro" id="IPR035985">
    <property type="entry name" value="Ubiquitin-activating_enz"/>
</dbReference>
<sequence length="404" mass="43147">MTSERYAQPASVRWWREDLLKDARAVVVGAGALGNEVVKNLALLGWGTVVLIDFDRVEGGNLGKSVLFTDKDIGRPKAEVARSAAARLNPDCTVVALHGELRTVAGAGLFARMDVAFGCVDNAAARVALGQLAGLAGCLFVDGGLTSWEGAVRLYAPDDTRPCYVCTLTEEDLSDLTLRHSCLAYARRAQYGQGVPTTVLGASAVAALMVQQAVKWIHHDPDALPVRLGEEIRLDLAHDQYARTTLPRREDCWLHPQAASPAAAPDAWARTATDWAGLLGSWRDATNEPDAVLRLPMEINARTTCLACGSTRPVNHVQESTGGPEDGPGRCADCGGRTVPDLSNLVTGDEPWALLSPGDTGFPPWSWVEADPGDTADADTAVHLELPGLPAEPELARLDPRRRG</sequence>
<gene>
    <name evidence="2" type="ORF">GCM10010251_47220</name>
</gene>
<dbReference type="PANTHER" id="PTHR10953">
    <property type="entry name" value="UBIQUITIN-ACTIVATING ENZYME E1"/>
    <property type="match status" value="1"/>
</dbReference>
<evidence type="ECO:0000313" key="2">
    <source>
        <dbReference type="EMBL" id="GGR25736.1"/>
    </source>
</evidence>
<dbReference type="InterPro" id="IPR045886">
    <property type="entry name" value="ThiF/MoeB/HesA"/>
</dbReference>
<dbReference type="PANTHER" id="PTHR10953:SF102">
    <property type="entry name" value="ADENYLYLTRANSFERASE AND SULFURTRANSFERASE MOCS3"/>
    <property type="match status" value="1"/>
</dbReference>
<dbReference type="InterPro" id="IPR000594">
    <property type="entry name" value="ThiF_NAD_FAD-bd"/>
</dbReference>
<dbReference type="Pfam" id="PF00899">
    <property type="entry name" value="ThiF"/>
    <property type="match status" value="1"/>
</dbReference>
<dbReference type="EMBL" id="BMSX01000011">
    <property type="protein sequence ID" value="GGR25736.1"/>
    <property type="molecule type" value="Genomic_DNA"/>
</dbReference>
<dbReference type="GO" id="GO:0016779">
    <property type="term" value="F:nucleotidyltransferase activity"/>
    <property type="evidence" value="ECO:0007669"/>
    <property type="project" value="TreeGrafter"/>
</dbReference>
<dbReference type="AlphaFoldDB" id="A0A918FDP9"/>
<reference evidence="2" key="2">
    <citation type="submission" date="2020-09" db="EMBL/GenBank/DDBJ databases">
        <authorList>
            <person name="Sun Q."/>
            <person name="Ohkuma M."/>
        </authorList>
    </citation>
    <scope>NUCLEOTIDE SEQUENCE</scope>
    <source>
        <strain evidence="2">JCM 4346</strain>
    </source>
</reference>
<dbReference type="GO" id="GO:0005737">
    <property type="term" value="C:cytoplasm"/>
    <property type="evidence" value="ECO:0007669"/>
    <property type="project" value="TreeGrafter"/>
</dbReference>
<dbReference type="SUPFAM" id="SSF69572">
    <property type="entry name" value="Activating enzymes of the ubiquitin-like proteins"/>
    <property type="match status" value="1"/>
</dbReference>
<dbReference type="RefSeq" id="WP_189939681.1">
    <property type="nucleotide sequence ID" value="NZ_BMSX01000011.1"/>
</dbReference>
<dbReference type="Gene3D" id="3.40.50.720">
    <property type="entry name" value="NAD(P)-binding Rossmann-like Domain"/>
    <property type="match status" value="1"/>
</dbReference>
<organism evidence="2 3">
    <name type="scientific">Streptomyces aurantiogriseus</name>
    <dbReference type="NCBI Taxonomy" id="66870"/>
    <lineage>
        <taxon>Bacteria</taxon>
        <taxon>Bacillati</taxon>
        <taxon>Actinomycetota</taxon>
        <taxon>Actinomycetes</taxon>
        <taxon>Kitasatosporales</taxon>
        <taxon>Streptomycetaceae</taxon>
        <taxon>Streptomyces</taxon>
    </lineage>
</organism>
<keyword evidence="3" id="KW-1185">Reference proteome</keyword>
<dbReference type="GO" id="GO:0004792">
    <property type="term" value="F:thiosulfate-cyanide sulfurtransferase activity"/>
    <property type="evidence" value="ECO:0007669"/>
    <property type="project" value="TreeGrafter"/>
</dbReference>
<proteinExistence type="predicted"/>
<protein>
    <recommendedName>
        <fullName evidence="1">THIF-type NAD/FAD binding fold domain-containing protein</fullName>
    </recommendedName>
</protein>
<accession>A0A918FDP9</accession>
<feature type="domain" description="THIF-type NAD/FAD binding fold" evidence="1">
    <location>
        <begin position="20"/>
        <end position="252"/>
    </location>
</feature>
<evidence type="ECO:0000259" key="1">
    <source>
        <dbReference type="Pfam" id="PF00899"/>
    </source>
</evidence>
<evidence type="ECO:0000313" key="3">
    <source>
        <dbReference type="Proteomes" id="UP000658320"/>
    </source>
</evidence>
<dbReference type="Proteomes" id="UP000658320">
    <property type="component" value="Unassembled WGS sequence"/>
</dbReference>
<reference evidence="2" key="1">
    <citation type="journal article" date="2014" name="Int. J. Syst. Evol. Microbiol.">
        <title>Complete genome sequence of Corynebacterium casei LMG S-19264T (=DSM 44701T), isolated from a smear-ripened cheese.</title>
        <authorList>
            <consortium name="US DOE Joint Genome Institute (JGI-PGF)"/>
            <person name="Walter F."/>
            <person name="Albersmeier A."/>
            <person name="Kalinowski J."/>
            <person name="Ruckert C."/>
        </authorList>
    </citation>
    <scope>NUCLEOTIDE SEQUENCE</scope>
    <source>
        <strain evidence="2">JCM 4346</strain>
    </source>
</reference>
<dbReference type="GO" id="GO:0008641">
    <property type="term" value="F:ubiquitin-like modifier activating enzyme activity"/>
    <property type="evidence" value="ECO:0007669"/>
    <property type="project" value="InterPro"/>
</dbReference>
<dbReference type="GO" id="GO:0032446">
    <property type="term" value="P:protein modification by small protein conjugation"/>
    <property type="evidence" value="ECO:0007669"/>
    <property type="project" value="TreeGrafter"/>
</dbReference>
<comment type="caution">
    <text evidence="2">The sequence shown here is derived from an EMBL/GenBank/DDBJ whole genome shotgun (WGS) entry which is preliminary data.</text>
</comment>
<name>A0A918FDP9_9ACTN</name>